<feature type="compositionally biased region" description="Low complexity" evidence="6">
    <location>
        <begin position="392"/>
        <end position="402"/>
    </location>
</feature>
<keyword evidence="3 7" id="KW-1133">Transmembrane helix</keyword>
<evidence type="ECO:0000256" key="1">
    <source>
        <dbReference type="ARBA" id="ARBA00004141"/>
    </source>
</evidence>
<accession>A0A4U6XMY0</accession>
<feature type="domain" description="Rhodopsin" evidence="8">
    <location>
        <begin position="39"/>
        <end position="281"/>
    </location>
</feature>
<feature type="transmembrane region" description="Helical" evidence="7">
    <location>
        <begin position="54"/>
        <end position="78"/>
    </location>
</feature>
<dbReference type="Pfam" id="PF20684">
    <property type="entry name" value="Fung_rhodopsin"/>
    <property type="match status" value="1"/>
</dbReference>
<dbReference type="STRING" id="1306861.A0A4U6XMY0"/>
<dbReference type="InterPro" id="IPR052337">
    <property type="entry name" value="SAT4-like"/>
</dbReference>
<gene>
    <name evidence="9" type="ORF">CTA1_5389</name>
</gene>
<feature type="transmembrane region" description="Helical" evidence="7">
    <location>
        <begin position="98"/>
        <end position="119"/>
    </location>
</feature>
<evidence type="ECO:0000256" key="3">
    <source>
        <dbReference type="ARBA" id="ARBA00022989"/>
    </source>
</evidence>
<dbReference type="AlphaFoldDB" id="A0A4U6XMY0"/>
<evidence type="ECO:0000256" key="2">
    <source>
        <dbReference type="ARBA" id="ARBA00022692"/>
    </source>
</evidence>
<sequence>MSTTVDPDLRILEPHGLPLAIIIVSSVFLVISVLCVGLRTRVRLVEGTFGLDDGLMLAGTIVYVPCVGLAIYGCLVGLGTLQEKLNPWMFSEALKTYIVWILIYVVALALVKSSVCLTIQRIITTDKGLRITVWVLLGVTWASFLITFVGTLLYCQPVNALWTPALLISGEGTCGSVDVFVAIGHVATSSTIVTDLALVVVPAIILWGTQMKTQTKLQVFGLLSFASVASIITMVRIPYVNRFKAQQDLQFWVAHTVLCSNIETGIGCIASSVPSLRRFIARRTRGTTENTNPSGSGTKMGLFTIGSKPMEPRSRDRFRNPTDVGFSLATVHGRGDETWERLRDADGCDSDKGDLLPGDQKGGGGGGGIHAQYTYQVDIEMSPPSTRHTTTKTKTTTTTTTTGRRPGTMDSAC</sequence>
<name>A0A4U6XMY0_9PEZI</name>
<feature type="transmembrane region" description="Helical" evidence="7">
    <location>
        <begin position="179"/>
        <end position="207"/>
    </location>
</feature>
<comment type="subcellular location">
    <subcellularLocation>
        <location evidence="1">Membrane</location>
        <topology evidence="1">Multi-pass membrane protein</topology>
    </subcellularLocation>
</comment>
<reference evidence="9 10" key="1">
    <citation type="journal article" date="2019" name="PLoS ONE">
        <title>Comparative genome analysis indicates high evolutionary potential of pathogenicity genes in Colletotrichum tanaceti.</title>
        <authorList>
            <person name="Lelwala R.V."/>
            <person name="Korhonen P.K."/>
            <person name="Young N.D."/>
            <person name="Scott J.B."/>
            <person name="Ades P.A."/>
            <person name="Gasser R.B."/>
            <person name="Taylor P.W.J."/>
        </authorList>
    </citation>
    <scope>NUCLEOTIDE SEQUENCE [LARGE SCALE GENOMIC DNA]</scope>
    <source>
        <strain evidence="9">BRIP57314</strain>
    </source>
</reference>
<feature type="region of interest" description="Disordered" evidence="6">
    <location>
        <begin position="347"/>
        <end position="368"/>
    </location>
</feature>
<dbReference type="InterPro" id="IPR049326">
    <property type="entry name" value="Rhodopsin_dom_fungi"/>
</dbReference>
<keyword evidence="10" id="KW-1185">Reference proteome</keyword>
<comment type="similarity">
    <text evidence="5">Belongs to the SAT4 family.</text>
</comment>
<dbReference type="PANTHER" id="PTHR33048">
    <property type="entry name" value="PTH11-LIKE INTEGRAL MEMBRANE PROTEIN (AFU_ORTHOLOGUE AFUA_5G11245)"/>
    <property type="match status" value="1"/>
</dbReference>
<protein>
    <recommendedName>
        <fullName evidence="8">Rhodopsin domain-containing protein</fullName>
    </recommendedName>
</protein>
<dbReference type="GO" id="GO:0016020">
    <property type="term" value="C:membrane"/>
    <property type="evidence" value="ECO:0007669"/>
    <property type="project" value="UniProtKB-SubCell"/>
</dbReference>
<feature type="region of interest" description="Disordered" evidence="6">
    <location>
        <begin position="382"/>
        <end position="413"/>
    </location>
</feature>
<evidence type="ECO:0000256" key="4">
    <source>
        <dbReference type="ARBA" id="ARBA00023136"/>
    </source>
</evidence>
<feature type="transmembrane region" description="Helical" evidence="7">
    <location>
        <begin position="20"/>
        <end position="42"/>
    </location>
</feature>
<keyword evidence="4 7" id="KW-0472">Membrane</keyword>
<organism evidence="9 10">
    <name type="scientific">Colletotrichum tanaceti</name>
    <dbReference type="NCBI Taxonomy" id="1306861"/>
    <lineage>
        <taxon>Eukaryota</taxon>
        <taxon>Fungi</taxon>
        <taxon>Dikarya</taxon>
        <taxon>Ascomycota</taxon>
        <taxon>Pezizomycotina</taxon>
        <taxon>Sordariomycetes</taxon>
        <taxon>Hypocreomycetidae</taxon>
        <taxon>Glomerellales</taxon>
        <taxon>Glomerellaceae</taxon>
        <taxon>Colletotrichum</taxon>
        <taxon>Colletotrichum destructivum species complex</taxon>
    </lineage>
</organism>
<evidence type="ECO:0000256" key="6">
    <source>
        <dbReference type="SAM" id="MobiDB-lite"/>
    </source>
</evidence>
<keyword evidence="2 7" id="KW-0812">Transmembrane</keyword>
<evidence type="ECO:0000313" key="9">
    <source>
        <dbReference type="EMBL" id="TKW57073.1"/>
    </source>
</evidence>
<comment type="caution">
    <text evidence="9">The sequence shown here is derived from an EMBL/GenBank/DDBJ whole genome shotgun (WGS) entry which is preliminary data.</text>
</comment>
<evidence type="ECO:0000256" key="7">
    <source>
        <dbReference type="SAM" id="Phobius"/>
    </source>
</evidence>
<dbReference type="EMBL" id="PJEX01000051">
    <property type="protein sequence ID" value="TKW57073.1"/>
    <property type="molecule type" value="Genomic_DNA"/>
</dbReference>
<feature type="transmembrane region" description="Helical" evidence="7">
    <location>
        <begin position="219"/>
        <end position="239"/>
    </location>
</feature>
<evidence type="ECO:0000259" key="8">
    <source>
        <dbReference type="Pfam" id="PF20684"/>
    </source>
</evidence>
<feature type="transmembrane region" description="Helical" evidence="7">
    <location>
        <begin position="251"/>
        <end position="273"/>
    </location>
</feature>
<evidence type="ECO:0000313" key="10">
    <source>
        <dbReference type="Proteomes" id="UP000310108"/>
    </source>
</evidence>
<dbReference type="PANTHER" id="PTHR33048:SF15">
    <property type="entry name" value="INTEGRAL MEMBRANE PROTEIN"/>
    <property type="match status" value="1"/>
</dbReference>
<dbReference type="Proteomes" id="UP000310108">
    <property type="component" value="Unassembled WGS sequence"/>
</dbReference>
<evidence type="ECO:0000256" key="5">
    <source>
        <dbReference type="ARBA" id="ARBA00038359"/>
    </source>
</evidence>
<feature type="transmembrane region" description="Helical" evidence="7">
    <location>
        <begin position="131"/>
        <end position="154"/>
    </location>
</feature>
<proteinExistence type="inferred from homology"/>